<comment type="caution">
    <text evidence="2">The sequence shown here is derived from an EMBL/GenBank/DDBJ whole genome shotgun (WGS) entry which is preliminary data.</text>
</comment>
<dbReference type="GO" id="GO:0006396">
    <property type="term" value="P:RNA processing"/>
    <property type="evidence" value="ECO:0007669"/>
    <property type="project" value="InterPro"/>
</dbReference>
<dbReference type="SUPFAM" id="SSF54768">
    <property type="entry name" value="dsRNA-binding domain-like"/>
    <property type="match status" value="1"/>
</dbReference>
<keyword evidence="3" id="KW-1185">Reference proteome</keyword>
<evidence type="ECO:0000313" key="3">
    <source>
        <dbReference type="Proteomes" id="UP000009328"/>
    </source>
</evidence>
<dbReference type="GO" id="GO:0004525">
    <property type="term" value="F:ribonuclease III activity"/>
    <property type="evidence" value="ECO:0007669"/>
    <property type="project" value="InterPro"/>
</dbReference>
<dbReference type="InParanoid" id="K0KYM1"/>
<dbReference type="SUPFAM" id="SSF69065">
    <property type="entry name" value="RNase III domain-like"/>
    <property type="match status" value="1"/>
</dbReference>
<dbReference type="InterPro" id="IPR036389">
    <property type="entry name" value="RNase_III_sf"/>
</dbReference>
<feature type="compositionally biased region" description="Polar residues" evidence="1">
    <location>
        <begin position="416"/>
        <end position="436"/>
    </location>
</feature>
<dbReference type="EMBL" id="CAIF01000252">
    <property type="protein sequence ID" value="CCH46519.1"/>
    <property type="molecule type" value="Genomic_DNA"/>
</dbReference>
<protein>
    <submittedName>
        <fullName evidence="2">Uncharacterized protein</fullName>
    </submittedName>
</protein>
<evidence type="ECO:0000313" key="2">
    <source>
        <dbReference type="EMBL" id="CCH46519.1"/>
    </source>
</evidence>
<sequence length="611" mass="69742">MTDYEQYQDYNYHQYPVDEKVQFEDDVKQEEFDESITSDEEIKKEESPFVKDGDIYKYIIQVMKAREMEIQERYTDEYINSIGFDTSLLVSAVNIISDAPTSNQLKEIIQETNDQKLLYQLQNPDVELGIHLRDQSENADFDLFEKILNYKKKEGIDLKDHDKIVNFLKESEYWLPPIIEIDDDDLLKQIQSNTDLETLAYMGESFYNKIVNEYLIQRFDDRNLKLLSYHTNNKKIFKEWALNYNLIVDGSYSADQVFLAYLGGLVSLIPFNDKNYELNLKTWITILIEPLLSQFESSDPLKFNAIEDLKLILNGDLKFELLFKSNHHHPQYLVCIKAGDHPLAGSTRSASAKFDAETKASSAVLYNPVLKQLAIDLSEQAKRSKEHSPSPFTTNPGSNSHSHSHSNSHSNPSPAQAHQSQFPTTTQPIPGQTSHPHTPIAGGFARTQPQPQPQQTIPQPHAPQPLPSQQQQFSAVNGGGGPIINQVQKASNPYPENPTAVFPQAVINEEYQRLQLEAEANILEAPIVEDELKIDTSSKEKLNQMLIKKRIGTAEYKTAKLNNSDVQVTCYIENHPIAKATSTNKKRAGHIVAQYIMNYHEFFLDRFKGRV</sequence>
<dbReference type="Gene3D" id="3.30.160.20">
    <property type="match status" value="1"/>
</dbReference>
<feature type="compositionally biased region" description="Low complexity" evidence="1">
    <location>
        <begin position="395"/>
        <end position="414"/>
    </location>
</feature>
<dbReference type="Proteomes" id="UP000009328">
    <property type="component" value="Unassembled WGS sequence"/>
</dbReference>
<name>K0KYM1_WICCF</name>
<accession>K0KYM1</accession>
<organism evidence="2 3">
    <name type="scientific">Wickerhamomyces ciferrii (strain ATCC 14091 / BCRC 22168 / CBS 111 / JCM 3599 / NBRC 0793 / NRRL Y-1031 F-60-10)</name>
    <name type="common">Yeast</name>
    <name type="synonym">Pichia ciferrii</name>
    <dbReference type="NCBI Taxonomy" id="1206466"/>
    <lineage>
        <taxon>Eukaryota</taxon>
        <taxon>Fungi</taxon>
        <taxon>Dikarya</taxon>
        <taxon>Ascomycota</taxon>
        <taxon>Saccharomycotina</taxon>
        <taxon>Saccharomycetes</taxon>
        <taxon>Phaffomycetales</taxon>
        <taxon>Wickerhamomycetaceae</taxon>
        <taxon>Wickerhamomyces</taxon>
    </lineage>
</organism>
<reference evidence="2 3" key="1">
    <citation type="journal article" date="2012" name="Eukaryot. Cell">
        <title>Draft genome sequence of Wickerhamomyces ciferrii NRRL Y-1031 F-60-10.</title>
        <authorList>
            <person name="Schneider J."/>
            <person name="Andrea H."/>
            <person name="Blom J."/>
            <person name="Jaenicke S."/>
            <person name="Ruckert C."/>
            <person name="Schorsch C."/>
            <person name="Szczepanowski R."/>
            <person name="Farwick M."/>
            <person name="Goesmann A."/>
            <person name="Puhler A."/>
            <person name="Schaffer S."/>
            <person name="Tauch A."/>
            <person name="Kohler T."/>
            <person name="Brinkrolf K."/>
        </authorList>
    </citation>
    <scope>NUCLEOTIDE SEQUENCE [LARGE SCALE GENOMIC DNA]</scope>
    <source>
        <strain evidence="3">ATCC 14091 / BCRC 22168 / CBS 111 / JCM 3599 / NBRC 0793 / NRRL Y-1031 F-60-10</strain>
    </source>
</reference>
<feature type="compositionally biased region" description="Basic and acidic residues" evidence="1">
    <location>
        <begin position="379"/>
        <end position="388"/>
    </location>
</feature>
<gene>
    <name evidence="2" type="ORF">BN7_6112</name>
</gene>
<evidence type="ECO:0000256" key="1">
    <source>
        <dbReference type="SAM" id="MobiDB-lite"/>
    </source>
</evidence>
<proteinExistence type="predicted"/>
<dbReference type="STRING" id="1206466.K0KYM1"/>
<feature type="region of interest" description="Disordered" evidence="1">
    <location>
        <begin position="379"/>
        <end position="496"/>
    </location>
</feature>
<dbReference type="HOGENOM" id="CLU_447045_0_0_1"/>
<dbReference type="AlphaFoldDB" id="K0KYM1"/>